<evidence type="ECO:0000256" key="1">
    <source>
        <dbReference type="ARBA" id="ARBA00038158"/>
    </source>
</evidence>
<accession>A0A0G4LZN5</accession>
<feature type="region of interest" description="Disordered" evidence="2">
    <location>
        <begin position="516"/>
        <end position="548"/>
    </location>
</feature>
<feature type="domain" description="Methyltransferase" evidence="3">
    <location>
        <begin position="614"/>
        <end position="713"/>
    </location>
</feature>
<sequence>MLTDGDPTTPHASSFSLTKSPSSFSIIPIMDHMTAAAAFHAHNAQTRTMNSSAMTLAGMNTSNPSLDGTNTTGTPSVRGSTSAASASAQNLTRPAFALRNSRTYLADTTLPYPLPVDLAELHRQSLRTLLLTQVFGGPEKKKAAAIIAAAAAAAAAAATADGDDQQDRDQTRDRNRDKKPSKAPLFLRRAHSAGKASRSLSLGWPLIKMEYGGYMYAGAAPFPPIYQRTAQEKKKAAAIIAAAAAATAAAAAAAAADGNDQQNGDQTRDRNRDKKPSKAPLFLRRAHSAGRKEKDRKPSRFRHTHTRTHSGSSGSVSSSHEAGLSTTTTALSLVTSSSSSSPSLDKHKHNDDNENDHDADDDSQDTGSRTPRAPTSPGAKSAARHPRYHFGLPKGFDSVDLKAAIPPLPQHRDHGSEQDAFRGRSGTRRTTLDRLQVPRSRNPFSSQQTPSSATSPHHASMLTDGDPTTPHASSFSQTKSPSSFSIIPIMDHMTAAAAFHAHNAQTRTMNSSAMTLAGMNTSNPSLDGTNTTDTPSVRGSTSAASASASAQNLTRPAFALRNSRTYLADTTLPYPLPVDLAELHRQSLRTLLLTQVFGGPVCSPNFAEKPPTRVLEIACGPAFWSTMCHRWFAARGHTNISFTGIDVAPIAPTERPDRDMRWRFVQHDLRSLPWPLPDGHFDLVMVKDTSLAIPSKLQQPAMDEYLRLLRPGGVLEIWESDHQVRMLRPHAPVQHAEAAEEPSSSEEEESTEEEEESSSSSVAEDGAASSTSPSTPLAASLGAYLMTANTPLSSPMNQYLVEYNTWLHRALGPRGLSPVPCTLVGPSLLQESDDLTDVRSRRLAIPLAEVRWEREGVGGVVTKDGKSYVRRREGGGRAKRLSEGQAAVRRTAMLTVVQFVQSLEPMLRETSGKSRDEWDLWMGRMVGDLMGGDGAGCGECLEVGAWWARKK</sequence>
<feature type="compositionally biased region" description="Basic residues" evidence="2">
    <location>
        <begin position="299"/>
        <end position="308"/>
    </location>
</feature>
<feature type="region of interest" description="Disordered" evidence="2">
    <location>
        <begin position="255"/>
        <end position="481"/>
    </location>
</feature>
<dbReference type="Pfam" id="PF13649">
    <property type="entry name" value="Methyltransf_25"/>
    <property type="match status" value="1"/>
</dbReference>
<dbReference type="EMBL" id="CVQH01020418">
    <property type="protein sequence ID" value="CRK27496.1"/>
    <property type="molecule type" value="Genomic_DNA"/>
</dbReference>
<feature type="compositionally biased region" description="Acidic residues" evidence="2">
    <location>
        <begin position="353"/>
        <end position="364"/>
    </location>
</feature>
<evidence type="ECO:0000259" key="3">
    <source>
        <dbReference type="Pfam" id="PF13649"/>
    </source>
</evidence>
<dbReference type="CDD" id="cd02440">
    <property type="entry name" value="AdoMet_MTases"/>
    <property type="match status" value="1"/>
</dbReference>
<feature type="compositionally biased region" description="Low complexity" evidence="2">
    <location>
        <begin position="309"/>
        <end position="343"/>
    </location>
</feature>
<dbReference type="PANTHER" id="PTHR43591:SF50">
    <property type="entry name" value="METHYLTRANSFERASE DOMAIN-CONTAINING PROTEIN-RELATED"/>
    <property type="match status" value="1"/>
</dbReference>
<dbReference type="InterPro" id="IPR029063">
    <property type="entry name" value="SAM-dependent_MTases_sf"/>
</dbReference>
<evidence type="ECO:0000256" key="2">
    <source>
        <dbReference type="SAM" id="MobiDB-lite"/>
    </source>
</evidence>
<feature type="compositionally biased region" description="Basic and acidic residues" evidence="2">
    <location>
        <begin position="410"/>
        <end position="422"/>
    </location>
</feature>
<dbReference type="SUPFAM" id="SSF53335">
    <property type="entry name" value="S-adenosyl-L-methionine-dependent methyltransferases"/>
    <property type="match status" value="1"/>
</dbReference>
<comment type="similarity">
    <text evidence="1">Belongs to the methyltransferase superfamily. LaeA methyltransferase family.</text>
</comment>
<proteinExistence type="inferred from homology"/>
<dbReference type="InterPro" id="IPR041698">
    <property type="entry name" value="Methyltransf_25"/>
</dbReference>
<feature type="compositionally biased region" description="Low complexity" evidence="2">
    <location>
        <begin position="445"/>
        <end position="456"/>
    </location>
</feature>
<feature type="compositionally biased region" description="Low complexity" evidence="2">
    <location>
        <begin position="758"/>
        <end position="775"/>
    </location>
</feature>
<protein>
    <recommendedName>
        <fullName evidence="3">Methyltransferase domain-containing protein</fullName>
    </recommendedName>
</protein>
<reference evidence="4 5" key="1">
    <citation type="submission" date="2015-05" db="EMBL/GenBank/DDBJ databases">
        <authorList>
            <person name="Wang D.B."/>
            <person name="Wang M."/>
        </authorList>
    </citation>
    <scope>NUCLEOTIDE SEQUENCE [LARGE SCALE GENOMIC DNA]</scope>
    <source>
        <strain evidence="4">VL1</strain>
    </source>
</reference>
<evidence type="ECO:0000313" key="4">
    <source>
        <dbReference type="EMBL" id="CRK27496.1"/>
    </source>
</evidence>
<dbReference type="STRING" id="100787.A0A0G4LZN5"/>
<feature type="compositionally biased region" description="Basic and acidic residues" evidence="2">
    <location>
        <begin position="165"/>
        <end position="180"/>
    </location>
</feature>
<dbReference type="AlphaFoldDB" id="A0A0G4LZN5"/>
<feature type="region of interest" description="Disordered" evidence="2">
    <location>
        <begin position="56"/>
        <end position="89"/>
    </location>
</feature>
<dbReference type="Gene3D" id="3.40.50.150">
    <property type="entry name" value="Vaccinia Virus protein VP39"/>
    <property type="match status" value="1"/>
</dbReference>
<name>A0A0G4LZN5_VERLO</name>
<feature type="compositionally biased region" description="Basic and acidic residues" evidence="2">
    <location>
        <begin position="266"/>
        <end position="276"/>
    </location>
</feature>
<feature type="region of interest" description="Disordered" evidence="2">
    <location>
        <begin position="158"/>
        <end position="190"/>
    </location>
</feature>
<organism evidence="4 5">
    <name type="scientific">Verticillium longisporum</name>
    <name type="common">Verticillium dahliae var. longisporum</name>
    <dbReference type="NCBI Taxonomy" id="100787"/>
    <lineage>
        <taxon>Eukaryota</taxon>
        <taxon>Fungi</taxon>
        <taxon>Dikarya</taxon>
        <taxon>Ascomycota</taxon>
        <taxon>Pezizomycotina</taxon>
        <taxon>Sordariomycetes</taxon>
        <taxon>Hypocreomycetidae</taxon>
        <taxon>Glomerellales</taxon>
        <taxon>Plectosphaerellaceae</taxon>
        <taxon>Verticillium</taxon>
    </lineage>
</organism>
<dbReference type="Proteomes" id="UP000044602">
    <property type="component" value="Unassembled WGS sequence"/>
</dbReference>
<dbReference type="PANTHER" id="PTHR43591">
    <property type="entry name" value="METHYLTRANSFERASE"/>
    <property type="match status" value="1"/>
</dbReference>
<keyword evidence="5" id="KW-1185">Reference proteome</keyword>
<feature type="compositionally biased region" description="Acidic residues" evidence="2">
    <location>
        <begin position="739"/>
        <end position="757"/>
    </location>
</feature>
<gene>
    <name evidence="4" type="ORF">BN1708_004388</name>
</gene>
<evidence type="ECO:0000313" key="5">
    <source>
        <dbReference type="Proteomes" id="UP000044602"/>
    </source>
</evidence>
<feature type="compositionally biased region" description="Polar residues" evidence="2">
    <location>
        <begin position="516"/>
        <end position="539"/>
    </location>
</feature>
<feature type="region of interest" description="Disordered" evidence="2">
    <location>
        <begin position="732"/>
        <end position="775"/>
    </location>
</feature>